<dbReference type="SUPFAM" id="SSF103473">
    <property type="entry name" value="MFS general substrate transporter"/>
    <property type="match status" value="1"/>
</dbReference>
<organism evidence="9 10">
    <name type="scientific">Peribacillus deserti</name>
    <dbReference type="NCBI Taxonomy" id="673318"/>
    <lineage>
        <taxon>Bacteria</taxon>
        <taxon>Bacillati</taxon>
        <taxon>Bacillota</taxon>
        <taxon>Bacilli</taxon>
        <taxon>Bacillales</taxon>
        <taxon>Bacillaceae</taxon>
        <taxon>Peribacillus</taxon>
    </lineage>
</organism>
<feature type="transmembrane region" description="Helical" evidence="7">
    <location>
        <begin position="295"/>
        <end position="310"/>
    </location>
</feature>
<dbReference type="InterPro" id="IPR005829">
    <property type="entry name" value="Sugar_transporter_CS"/>
</dbReference>
<dbReference type="PROSITE" id="PS50850">
    <property type="entry name" value="MFS"/>
    <property type="match status" value="1"/>
</dbReference>
<dbReference type="PANTHER" id="PTHR23517">
    <property type="entry name" value="RESISTANCE PROTEIN MDTM, PUTATIVE-RELATED-RELATED"/>
    <property type="match status" value="1"/>
</dbReference>
<dbReference type="PROSITE" id="PS00216">
    <property type="entry name" value="SUGAR_TRANSPORT_1"/>
    <property type="match status" value="1"/>
</dbReference>
<dbReference type="OrthoDB" id="9793283at2"/>
<dbReference type="GO" id="GO:0022857">
    <property type="term" value="F:transmembrane transporter activity"/>
    <property type="evidence" value="ECO:0007669"/>
    <property type="project" value="InterPro"/>
</dbReference>
<keyword evidence="2" id="KW-0813">Transport</keyword>
<evidence type="ECO:0000256" key="7">
    <source>
        <dbReference type="SAM" id="Phobius"/>
    </source>
</evidence>
<dbReference type="InterPro" id="IPR020846">
    <property type="entry name" value="MFS_dom"/>
</dbReference>
<dbReference type="Proteomes" id="UP000234748">
    <property type="component" value="Unassembled WGS sequence"/>
</dbReference>
<dbReference type="InterPro" id="IPR011701">
    <property type="entry name" value="MFS"/>
</dbReference>
<feature type="transmembrane region" description="Helical" evidence="7">
    <location>
        <begin position="165"/>
        <end position="186"/>
    </location>
</feature>
<evidence type="ECO:0000256" key="2">
    <source>
        <dbReference type="ARBA" id="ARBA00022448"/>
    </source>
</evidence>
<name>A0A2N5M043_9BACI</name>
<evidence type="ECO:0000256" key="3">
    <source>
        <dbReference type="ARBA" id="ARBA00022475"/>
    </source>
</evidence>
<reference evidence="9 10" key="1">
    <citation type="submission" date="2017-11" db="EMBL/GenBank/DDBJ databases">
        <title>Comparitive Functional Genomics of Dry Heat Resistant strains isolated from the Viking Spacecraft.</title>
        <authorList>
            <person name="Seuylemezian A."/>
            <person name="Cooper K."/>
            <person name="Vaishampayan P."/>
        </authorList>
    </citation>
    <scope>NUCLEOTIDE SEQUENCE [LARGE SCALE GENOMIC DNA]</scope>
    <source>
        <strain evidence="9 10">V1-29</strain>
    </source>
</reference>
<comment type="subcellular location">
    <subcellularLocation>
        <location evidence="1">Cell membrane</location>
        <topology evidence="1">Multi-pass membrane protein</topology>
    </subcellularLocation>
</comment>
<keyword evidence="5 7" id="KW-1133">Transmembrane helix</keyword>
<keyword evidence="4 7" id="KW-0812">Transmembrane</keyword>
<dbReference type="GO" id="GO:0005886">
    <property type="term" value="C:plasma membrane"/>
    <property type="evidence" value="ECO:0007669"/>
    <property type="project" value="UniProtKB-SubCell"/>
</dbReference>
<dbReference type="PANTHER" id="PTHR23517:SF3">
    <property type="entry name" value="INTEGRAL MEMBRANE TRANSPORT PROTEIN"/>
    <property type="match status" value="1"/>
</dbReference>
<accession>A0A2N5M043</accession>
<evidence type="ECO:0000313" key="10">
    <source>
        <dbReference type="Proteomes" id="UP000234748"/>
    </source>
</evidence>
<gene>
    <name evidence="9" type="ORF">CUU66_22240</name>
</gene>
<evidence type="ECO:0000259" key="8">
    <source>
        <dbReference type="PROSITE" id="PS50850"/>
    </source>
</evidence>
<dbReference type="Pfam" id="PF07690">
    <property type="entry name" value="MFS_1"/>
    <property type="match status" value="2"/>
</dbReference>
<evidence type="ECO:0000256" key="4">
    <source>
        <dbReference type="ARBA" id="ARBA00022692"/>
    </source>
</evidence>
<keyword evidence="10" id="KW-1185">Reference proteome</keyword>
<feature type="transmembrane region" description="Helical" evidence="7">
    <location>
        <begin position="97"/>
        <end position="117"/>
    </location>
</feature>
<keyword evidence="3" id="KW-1003">Cell membrane</keyword>
<feature type="transmembrane region" description="Helical" evidence="7">
    <location>
        <begin position="44"/>
        <end position="62"/>
    </location>
</feature>
<evidence type="ECO:0000256" key="1">
    <source>
        <dbReference type="ARBA" id="ARBA00004651"/>
    </source>
</evidence>
<feature type="transmembrane region" description="Helical" evidence="7">
    <location>
        <begin position="12"/>
        <end position="32"/>
    </location>
</feature>
<feature type="transmembrane region" description="Helical" evidence="7">
    <location>
        <begin position="353"/>
        <end position="375"/>
    </location>
</feature>
<feature type="transmembrane region" description="Helical" evidence="7">
    <location>
        <begin position="316"/>
        <end position="332"/>
    </location>
</feature>
<evidence type="ECO:0000256" key="5">
    <source>
        <dbReference type="ARBA" id="ARBA00022989"/>
    </source>
</evidence>
<proteinExistence type="predicted"/>
<comment type="caution">
    <text evidence="9">The sequence shown here is derived from an EMBL/GenBank/DDBJ whole genome shotgun (WGS) entry which is preliminary data.</text>
</comment>
<dbReference type="Gene3D" id="1.20.1250.20">
    <property type="entry name" value="MFS general substrate transporter like domains"/>
    <property type="match status" value="2"/>
</dbReference>
<feature type="transmembrane region" description="Helical" evidence="7">
    <location>
        <begin position="272"/>
        <end position="288"/>
    </location>
</feature>
<dbReference type="AlphaFoldDB" id="A0A2N5M043"/>
<feature type="transmembrane region" description="Helical" evidence="7">
    <location>
        <begin position="138"/>
        <end position="159"/>
    </location>
</feature>
<feature type="transmembrane region" description="Helical" evidence="7">
    <location>
        <begin position="74"/>
        <end position="91"/>
    </location>
</feature>
<evidence type="ECO:0000256" key="6">
    <source>
        <dbReference type="ARBA" id="ARBA00023136"/>
    </source>
</evidence>
<feature type="domain" description="Major facilitator superfamily (MFS) profile" evidence="8">
    <location>
        <begin position="1"/>
        <end position="406"/>
    </location>
</feature>
<dbReference type="InterPro" id="IPR050171">
    <property type="entry name" value="MFS_Transporters"/>
</dbReference>
<feature type="transmembrane region" description="Helical" evidence="7">
    <location>
        <begin position="220"/>
        <end position="243"/>
    </location>
</feature>
<dbReference type="EMBL" id="PGUY01000081">
    <property type="protein sequence ID" value="PLT27734.1"/>
    <property type="molecule type" value="Genomic_DNA"/>
</dbReference>
<dbReference type="InterPro" id="IPR036259">
    <property type="entry name" value="MFS_trans_sf"/>
</dbReference>
<feature type="transmembrane region" description="Helical" evidence="7">
    <location>
        <begin position="381"/>
        <end position="402"/>
    </location>
</feature>
<protein>
    <submittedName>
        <fullName evidence="9">MFS transporter</fullName>
    </submittedName>
</protein>
<evidence type="ECO:0000313" key="9">
    <source>
        <dbReference type="EMBL" id="PLT27734.1"/>
    </source>
</evidence>
<dbReference type="RefSeq" id="WP_101645585.1">
    <property type="nucleotide sequence ID" value="NZ_PGUY01000081.1"/>
</dbReference>
<sequence length="420" mass="46852">MNIMSFHRTIKIRLAESFLGSMIGSMIFPFMAIYLSHYFGTKNAGLLLLINVFVGIIINFYGGYFSDQFGRKKIIVFAESLRFLAFFTMMLSNSPWFHAPLLTFFMMTVNSICWGLAGPAGQAMLMDVSRPEERKAMYSILYWANNLSIALGGVLGGFLFKNYLFELLIALTCTSLLTWMLITFFIDESFSPVKSADVSLKGQAIKMFSTYREVFNDRVFILYVLAGLLVLSMEFQLTSYISIRLADELGEQNIFGIKFGGVEMTGFLRTENTILVVFLALFAANLAGKWEDRKVLLYSCLIFVTGYSVISYSNNIWLLFTGMLMATIAEVVRVPVQQNYMASLPPEHARSSYMAVAGLTFNVAMLICSLTVTLSAFLSSFAISIFITGIGVIGILIFILILPELDGRTKAAALETAKEA</sequence>
<keyword evidence="6 7" id="KW-0472">Membrane</keyword>